<accession>A0AAD9T3Y9</accession>
<proteinExistence type="predicted"/>
<reference evidence="2" key="1">
    <citation type="submission" date="2023-06" db="EMBL/GenBank/DDBJ databases">
        <title>Draft genome of Marssonina rosae.</title>
        <authorList>
            <person name="Cheng Q."/>
        </authorList>
    </citation>
    <scope>NUCLEOTIDE SEQUENCE</scope>
    <source>
        <strain evidence="2">R4</strain>
    </source>
</reference>
<gene>
    <name evidence="2" type="ORF">QTJ16_002179</name>
</gene>
<comment type="caution">
    <text evidence="2">The sequence shown here is derived from an EMBL/GenBank/DDBJ whole genome shotgun (WGS) entry which is preliminary data.</text>
</comment>
<organism evidence="2 3">
    <name type="scientific">Diplocarpon rosae</name>
    <dbReference type="NCBI Taxonomy" id="946125"/>
    <lineage>
        <taxon>Eukaryota</taxon>
        <taxon>Fungi</taxon>
        <taxon>Dikarya</taxon>
        <taxon>Ascomycota</taxon>
        <taxon>Pezizomycotina</taxon>
        <taxon>Leotiomycetes</taxon>
        <taxon>Helotiales</taxon>
        <taxon>Drepanopezizaceae</taxon>
        <taxon>Diplocarpon</taxon>
    </lineage>
</organism>
<evidence type="ECO:0000313" key="2">
    <source>
        <dbReference type="EMBL" id="KAK2629076.1"/>
    </source>
</evidence>
<keyword evidence="3" id="KW-1185">Reference proteome</keyword>
<dbReference type="AlphaFoldDB" id="A0AAD9T3Y9"/>
<dbReference type="EMBL" id="JAUBYV010000002">
    <property type="protein sequence ID" value="KAK2629076.1"/>
    <property type="molecule type" value="Genomic_DNA"/>
</dbReference>
<evidence type="ECO:0000256" key="1">
    <source>
        <dbReference type="SAM" id="MobiDB-lite"/>
    </source>
</evidence>
<feature type="region of interest" description="Disordered" evidence="1">
    <location>
        <begin position="1"/>
        <end position="22"/>
    </location>
</feature>
<sequence length="104" mass="11504">MPRRRRGKRDEPEQAIASIEGSCTEPKFKSAEQRAVEMREVVNEVKIDAAKEVERSSAEVLLERISAHLTSERLEVLGRVSDSGILIKADPEPYGSGLNPLVSC</sequence>
<protein>
    <submittedName>
        <fullName evidence="2">Uncharacterized protein</fullName>
    </submittedName>
</protein>
<evidence type="ECO:0000313" key="3">
    <source>
        <dbReference type="Proteomes" id="UP001285354"/>
    </source>
</evidence>
<name>A0AAD9T3Y9_9HELO</name>
<dbReference type="Proteomes" id="UP001285354">
    <property type="component" value="Unassembled WGS sequence"/>
</dbReference>